<sequence>MTNSDDDILRPNTFASSRVSISSLSTWRALLSSGHSMTHLPTGCSNIKSLLNHTPSIPGPDQAIEVIGNSSVFLEGYSSWSISTANTRLNPDCELPPSKQAPPREVLIGESRPGACTLSREYISEWPGLQPSPSSAGNYLAVFVLGWSYIFSARLVEVRRGTAQDGISYTENMAHMTHDIHKTTTEEYFDLDIGCDSLSAVRWWAAILAGGRGWQATISRHNETTHFSPWESHLETSYFRICYNAESESLPSANMEAPSSAEALEYLYNMARKHDVFDQLICAFAATMTLPSHNRFVAPVTLPKPLHGHGPRQDQNTERIYSDQIPTLAEISHYLTFSGVSGLLTSCLLGSFWEPGIPCNLASEWLNPALSELTATLFKSKQYIPVVWAMSERRPNVASLWLGAAITGLLPRILQVSKGYLPPIYPEAVAWTDSPQSFMDPANYRYVKSRRIGDRAMIPREDEFRLLYLTDCLSDDYRHPPICPYPPFGEVNLQDTSLEVRLHFSCNHRISYRSWEWKGVNGHALSDFGISPYLRPSRVKSIFSSSLAIWLLTGFVYSTTVNKSWMMNFICRTIWPNVRQAEEESSNDRLSAAATRALFLWTFYIEGTRTEDRAFWNHEWLESFLEGESAYSGESNLSEIEGEGEGEAKPLDFESIERWRADTEAKDLEGLSSC</sequence>
<dbReference type="OrthoDB" id="3549294at2759"/>
<proteinExistence type="predicted"/>
<keyword evidence="2" id="KW-1185">Reference proteome</keyword>
<protein>
    <submittedName>
        <fullName evidence="1">Uncharacterized protein</fullName>
    </submittedName>
</protein>
<reference evidence="1" key="2">
    <citation type="journal article" date="2023" name="IMA Fungus">
        <title>Comparative genomic study of the Penicillium genus elucidates a diverse pangenome and 15 lateral gene transfer events.</title>
        <authorList>
            <person name="Petersen C."/>
            <person name="Sorensen T."/>
            <person name="Nielsen M.R."/>
            <person name="Sondergaard T.E."/>
            <person name="Sorensen J.L."/>
            <person name="Fitzpatrick D.A."/>
            <person name="Frisvad J.C."/>
            <person name="Nielsen K.L."/>
        </authorList>
    </citation>
    <scope>NUCLEOTIDE SEQUENCE</scope>
    <source>
        <strain evidence="1">IBT 30069</strain>
    </source>
</reference>
<dbReference type="EMBL" id="JAPQKH010000002">
    <property type="protein sequence ID" value="KAJ5112940.1"/>
    <property type="molecule type" value="Genomic_DNA"/>
</dbReference>
<comment type="caution">
    <text evidence="1">The sequence shown here is derived from an EMBL/GenBank/DDBJ whole genome shotgun (WGS) entry which is preliminary data.</text>
</comment>
<name>A0A9W9G793_9EURO</name>
<dbReference type="Proteomes" id="UP001149165">
    <property type="component" value="Unassembled WGS sequence"/>
</dbReference>
<reference evidence="1" key="1">
    <citation type="submission" date="2022-11" db="EMBL/GenBank/DDBJ databases">
        <authorList>
            <person name="Petersen C."/>
        </authorList>
    </citation>
    <scope>NUCLEOTIDE SEQUENCE</scope>
    <source>
        <strain evidence="1">IBT 30069</strain>
    </source>
</reference>
<accession>A0A9W9G793</accession>
<evidence type="ECO:0000313" key="2">
    <source>
        <dbReference type="Proteomes" id="UP001149165"/>
    </source>
</evidence>
<dbReference type="AlphaFoldDB" id="A0A9W9G793"/>
<gene>
    <name evidence="1" type="ORF">N7456_001474</name>
</gene>
<evidence type="ECO:0000313" key="1">
    <source>
        <dbReference type="EMBL" id="KAJ5112940.1"/>
    </source>
</evidence>
<organism evidence="1 2">
    <name type="scientific">Penicillium angulare</name>
    <dbReference type="NCBI Taxonomy" id="116970"/>
    <lineage>
        <taxon>Eukaryota</taxon>
        <taxon>Fungi</taxon>
        <taxon>Dikarya</taxon>
        <taxon>Ascomycota</taxon>
        <taxon>Pezizomycotina</taxon>
        <taxon>Eurotiomycetes</taxon>
        <taxon>Eurotiomycetidae</taxon>
        <taxon>Eurotiales</taxon>
        <taxon>Aspergillaceae</taxon>
        <taxon>Penicillium</taxon>
    </lineage>
</organism>